<reference evidence="2" key="1">
    <citation type="submission" date="2021-01" db="UniProtKB">
        <authorList>
            <consortium name="EnsemblPlants"/>
        </authorList>
    </citation>
    <scope>IDENTIFICATION</scope>
</reference>
<sequence>MCGGERVRGQTKWECLIEMVRGVEFVWEKSVDGVENTQDMMSHPALNAATASEDGGGLHDWTAAAAAATRELDGKALGCSTYGGYHLPPPEIRDIVDAPPAPTISFSPNNDRIMFLKRRALPPLADLAKPEAKLAGIRIDVECNIRSRVCSYSGIGIHQLMPDGSLGPETNIHGFPDDAAINFVGWSPNGRHLSFNIRYNEVSSNRCLLMVKHHIDLESFGRTYGLRSVGKSYICLNFNSQPPKLEYAVGSCGCLILVSGFAFFDDLVILGE</sequence>
<keyword evidence="3" id="KW-1185">Reference proteome</keyword>
<proteinExistence type="predicted"/>
<evidence type="ECO:0000256" key="1">
    <source>
        <dbReference type="ARBA" id="ARBA00022801"/>
    </source>
</evidence>
<dbReference type="GO" id="GO:0004252">
    <property type="term" value="F:serine-type endopeptidase activity"/>
    <property type="evidence" value="ECO:0007669"/>
    <property type="project" value="TreeGrafter"/>
</dbReference>
<accession>A0A7N0TSZ7</accession>
<evidence type="ECO:0000313" key="2">
    <source>
        <dbReference type="EnsemblPlants" id="Kaladp0045s0192.1.v1.1"/>
    </source>
</evidence>
<evidence type="ECO:0000313" key="3">
    <source>
        <dbReference type="Proteomes" id="UP000594263"/>
    </source>
</evidence>
<dbReference type="EnsemblPlants" id="Kaladp0045s0192.1.v1.1">
    <property type="protein sequence ID" value="Kaladp0045s0192.1.v1.1"/>
    <property type="gene ID" value="Kaladp0045s0192.v1.1"/>
</dbReference>
<dbReference type="PANTHER" id="PTHR42776">
    <property type="entry name" value="SERINE PEPTIDASE S9 FAMILY MEMBER"/>
    <property type="match status" value="1"/>
</dbReference>
<protein>
    <submittedName>
        <fullName evidence="2">Uncharacterized protein</fullName>
    </submittedName>
</protein>
<dbReference type="Proteomes" id="UP000594263">
    <property type="component" value="Unplaced"/>
</dbReference>
<keyword evidence="1" id="KW-0378">Hydrolase</keyword>
<organism evidence="2 3">
    <name type="scientific">Kalanchoe fedtschenkoi</name>
    <name type="common">Lavender scallops</name>
    <name type="synonym">South American air plant</name>
    <dbReference type="NCBI Taxonomy" id="63787"/>
    <lineage>
        <taxon>Eukaryota</taxon>
        <taxon>Viridiplantae</taxon>
        <taxon>Streptophyta</taxon>
        <taxon>Embryophyta</taxon>
        <taxon>Tracheophyta</taxon>
        <taxon>Spermatophyta</taxon>
        <taxon>Magnoliopsida</taxon>
        <taxon>eudicotyledons</taxon>
        <taxon>Gunneridae</taxon>
        <taxon>Pentapetalae</taxon>
        <taxon>Saxifragales</taxon>
        <taxon>Crassulaceae</taxon>
        <taxon>Kalanchoe</taxon>
    </lineage>
</organism>
<dbReference type="AlphaFoldDB" id="A0A7N0TSZ7"/>
<dbReference type="PANTHER" id="PTHR42776:SF28">
    <property type="entry name" value="GLUTAMYL ENDOPEPTIDASE, CHLOROPLASTIC-RELATED"/>
    <property type="match status" value="1"/>
</dbReference>
<dbReference type="Gramene" id="Kaladp0045s0192.1.v1.1">
    <property type="protein sequence ID" value="Kaladp0045s0192.1.v1.1"/>
    <property type="gene ID" value="Kaladp0045s0192.v1.1"/>
</dbReference>
<name>A0A7N0TSZ7_KALFE</name>